<proteinExistence type="predicted"/>
<feature type="non-terminal residue" evidence="2">
    <location>
        <position position="224"/>
    </location>
</feature>
<dbReference type="Proteomes" id="UP001189429">
    <property type="component" value="Unassembled WGS sequence"/>
</dbReference>
<name>A0ABN9SJH9_9DINO</name>
<reference evidence="2" key="1">
    <citation type="submission" date="2023-10" db="EMBL/GenBank/DDBJ databases">
        <authorList>
            <person name="Chen Y."/>
            <person name="Shah S."/>
            <person name="Dougan E. K."/>
            <person name="Thang M."/>
            <person name="Chan C."/>
        </authorList>
    </citation>
    <scope>NUCLEOTIDE SEQUENCE [LARGE SCALE GENOMIC DNA]</scope>
</reference>
<evidence type="ECO:0000313" key="3">
    <source>
        <dbReference type="Proteomes" id="UP001189429"/>
    </source>
</evidence>
<keyword evidence="1" id="KW-0812">Transmembrane</keyword>
<keyword evidence="1" id="KW-1133">Transmembrane helix</keyword>
<comment type="caution">
    <text evidence="2">The sequence shown here is derived from an EMBL/GenBank/DDBJ whole genome shotgun (WGS) entry which is preliminary data.</text>
</comment>
<evidence type="ECO:0000256" key="1">
    <source>
        <dbReference type="SAM" id="Phobius"/>
    </source>
</evidence>
<gene>
    <name evidence="2" type="ORF">PCOR1329_LOCUS30099</name>
</gene>
<organism evidence="2 3">
    <name type="scientific">Prorocentrum cordatum</name>
    <dbReference type="NCBI Taxonomy" id="2364126"/>
    <lineage>
        <taxon>Eukaryota</taxon>
        <taxon>Sar</taxon>
        <taxon>Alveolata</taxon>
        <taxon>Dinophyceae</taxon>
        <taxon>Prorocentrales</taxon>
        <taxon>Prorocentraceae</taxon>
        <taxon>Prorocentrum</taxon>
    </lineage>
</organism>
<dbReference type="EMBL" id="CAUYUJ010011481">
    <property type="protein sequence ID" value="CAK0831874.1"/>
    <property type="molecule type" value="Genomic_DNA"/>
</dbReference>
<keyword evidence="1" id="KW-0472">Membrane</keyword>
<evidence type="ECO:0000313" key="2">
    <source>
        <dbReference type="EMBL" id="CAK0831874.1"/>
    </source>
</evidence>
<protein>
    <submittedName>
        <fullName evidence="2">Uncharacterized protein</fullName>
    </submittedName>
</protein>
<keyword evidence="3" id="KW-1185">Reference proteome</keyword>
<feature type="non-terminal residue" evidence="2">
    <location>
        <position position="1"/>
    </location>
</feature>
<sequence>EVEFAASFDADAPADASEELVGSGTSGSVLHFDLGFSLCSSSAAAPRPELDKAGFERRLGARAADFAAFQLSVLRLYSDSLEPREPYAQPETTATPPPAAAVGAGVDEEGAPLMEQLWWLPFLGVLLVAAAALAAWFFFRERRRKRRKLSSQMSFESSVGVQEYSSRAFPAETQSDFRWHEERYLARVVAAFDPQSQPGSCDACLELLMSEEEQLKERWLCRPA</sequence>
<feature type="transmembrane region" description="Helical" evidence="1">
    <location>
        <begin position="118"/>
        <end position="139"/>
    </location>
</feature>
<accession>A0ABN9SJH9</accession>